<keyword evidence="2" id="KW-0812">Transmembrane</keyword>
<dbReference type="EMBL" id="OU900105">
    <property type="protein sequence ID" value="CAH1161052.1"/>
    <property type="molecule type" value="Genomic_DNA"/>
</dbReference>
<gene>
    <name evidence="3" type="ORF">PHYEVI_LOCUS2700</name>
</gene>
<sequence>MCFVLMITLMSYCIKRQSSGSCIMDILSLTFLITLPLIVIIAAFFLLMPFFLDMRPWKKPCNCSKKCNESRVIGLIERIYPDADQFKFKCSGLNFGDNMGIILSECFDNTDYISDKYYISSCSRYWSDQNQMHNIISYQRIKEDRRSIMILEADPPLPSPLAFEYGDLEQEEEENYLYVETNFDKTVDHVLIGWRIRERTSSVPLQEIPIVDYCIPGYPSAVIYSKAKLLAGRAVERGDRRLQSISRSNPEQPSQRRIQE</sequence>
<dbReference type="Proteomes" id="UP001153712">
    <property type="component" value="Chromosome 12"/>
</dbReference>
<dbReference type="OrthoDB" id="6771613at2759"/>
<accession>A0A9P0DQ29</accession>
<evidence type="ECO:0000256" key="1">
    <source>
        <dbReference type="SAM" id="MobiDB-lite"/>
    </source>
</evidence>
<proteinExistence type="predicted"/>
<evidence type="ECO:0000313" key="3">
    <source>
        <dbReference type="EMBL" id="CAH1161052.1"/>
    </source>
</evidence>
<keyword evidence="2" id="KW-1133">Transmembrane helix</keyword>
<evidence type="ECO:0000313" key="4">
    <source>
        <dbReference type="Proteomes" id="UP001153712"/>
    </source>
</evidence>
<name>A0A9P0DQ29_PHYSR</name>
<dbReference type="AlphaFoldDB" id="A0A9P0DQ29"/>
<protein>
    <submittedName>
        <fullName evidence="3">Uncharacterized protein</fullName>
    </submittedName>
</protein>
<keyword evidence="4" id="KW-1185">Reference proteome</keyword>
<reference evidence="3" key="1">
    <citation type="submission" date="2022-01" db="EMBL/GenBank/DDBJ databases">
        <authorList>
            <person name="King R."/>
        </authorList>
    </citation>
    <scope>NUCLEOTIDE SEQUENCE</scope>
</reference>
<organism evidence="3 4">
    <name type="scientific">Phyllotreta striolata</name>
    <name type="common">Striped flea beetle</name>
    <name type="synonym">Crioceris striolata</name>
    <dbReference type="NCBI Taxonomy" id="444603"/>
    <lineage>
        <taxon>Eukaryota</taxon>
        <taxon>Metazoa</taxon>
        <taxon>Ecdysozoa</taxon>
        <taxon>Arthropoda</taxon>
        <taxon>Hexapoda</taxon>
        <taxon>Insecta</taxon>
        <taxon>Pterygota</taxon>
        <taxon>Neoptera</taxon>
        <taxon>Endopterygota</taxon>
        <taxon>Coleoptera</taxon>
        <taxon>Polyphaga</taxon>
        <taxon>Cucujiformia</taxon>
        <taxon>Chrysomeloidea</taxon>
        <taxon>Chrysomelidae</taxon>
        <taxon>Galerucinae</taxon>
        <taxon>Alticini</taxon>
        <taxon>Phyllotreta</taxon>
    </lineage>
</organism>
<keyword evidence="2" id="KW-0472">Membrane</keyword>
<feature type="compositionally biased region" description="Polar residues" evidence="1">
    <location>
        <begin position="243"/>
        <end position="260"/>
    </location>
</feature>
<feature type="region of interest" description="Disordered" evidence="1">
    <location>
        <begin position="241"/>
        <end position="260"/>
    </location>
</feature>
<evidence type="ECO:0000256" key="2">
    <source>
        <dbReference type="SAM" id="Phobius"/>
    </source>
</evidence>
<feature type="transmembrane region" description="Helical" evidence="2">
    <location>
        <begin position="29"/>
        <end position="52"/>
    </location>
</feature>